<dbReference type="InterPro" id="IPR029063">
    <property type="entry name" value="SAM-dependent_MTases_sf"/>
</dbReference>
<gene>
    <name evidence="1" type="ORF">HJO_12546</name>
</gene>
<dbReference type="RefSeq" id="WP_035617375.1">
    <property type="nucleotide sequence ID" value="NZ_ARYK01000006.1"/>
</dbReference>
<dbReference type="OrthoDB" id="9793351at2"/>
<accession>A0A059FJ63</accession>
<name>A0A059FJ63_9PROT</name>
<dbReference type="PATRIC" id="fig|1280950.3.peg.2514"/>
<reference evidence="1 2" key="1">
    <citation type="journal article" date="2014" name="Antonie Van Leeuwenhoek">
        <title>Hyphomonas beringensis sp. nov. and Hyphomonas chukchiensis sp. nov., isolated from surface seawater of the Bering Sea and Chukchi Sea.</title>
        <authorList>
            <person name="Li C."/>
            <person name="Lai Q."/>
            <person name="Li G."/>
            <person name="Dong C."/>
            <person name="Wang J."/>
            <person name="Liao Y."/>
            <person name="Shao Z."/>
        </authorList>
    </citation>
    <scope>NUCLEOTIDE SEQUENCE [LARGE SCALE GENOMIC DNA]</scope>
    <source>
        <strain evidence="1 2">MHS-2</strain>
    </source>
</reference>
<dbReference type="STRING" id="1280950.HJO_12546"/>
<protein>
    <submittedName>
        <fullName evidence="1">Spermidine synthase</fullName>
    </submittedName>
</protein>
<sequence>MSRLFEELDYRDTPIGPISLRRRFHPLLKVDVFEIILGDEHLMSNIFTVSEIALARLGLDRLASLSPGSDEKWDVVVGGLGLGYTAGAVLEYPRVASLRVVEMLDAVADWHDAGLVPLDPPLSADDRCQIVRDDFFALAQSDTGFDAAQPGRQFDAILIDIDHTPDWLLDARSGHFYSEAGLRKLRTHLKPGGIMGLWSDVVPDEAFVQRLSGVFASASAEPVTFYNPLQDKNHTQTIYLGLNPA</sequence>
<proteinExistence type="predicted"/>
<organism evidence="1 2">
    <name type="scientific">Hyphomonas johnsonii MHS-2</name>
    <dbReference type="NCBI Taxonomy" id="1280950"/>
    <lineage>
        <taxon>Bacteria</taxon>
        <taxon>Pseudomonadati</taxon>
        <taxon>Pseudomonadota</taxon>
        <taxon>Alphaproteobacteria</taxon>
        <taxon>Hyphomonadales</taxon>
        <taxon>Hyphomonadaceae</taxon>
        <taxon>Hyphomonas</taxon>
    </lineage>
</organism>
<evidence type="ECO:0000313" key="2">
    <source>
        <dbReference type="Proteomes" id="UP000025171"/>
    </source>
</evidence>
<dbReference type="Gene3D" id="3.40.50.150">
    <property type="entry name" value="Vaccinia Virus protein VP39"/>
    <property type="match status" value="1"/>
</dbReference>
<keyword evidence="2" id="KW-1185">Reference proteome</keyword>
<dbReference type="Proteomes" id="UP000025171">
    <property type="component" value="Unassembled WGS sequence"/>
</dbReference>
<dbReference type="AlphaFoldDB" id="A0A059FJ63"/>
<comment type="caution">
    <text evidence="1">The sequence shown here is derived from an EMBL/GenBank/DDBJ whole genome shotgun (WGS) entry which is preliminary data.</text>
</comment>
<evidence type="ECO:0000313" key="1">
    <source>
        <dbReference type="EMBL" id="KCZ90679.1"/>
    </source>
</evidence>
<dbReference type="EMBL" id="ARYK01000006">
    <property type="protein sequence ID" value="KCZ90679.1"/>
    <property type="molecule type" value="Genomic_DNA"/>
</dbReference>
<dbReference type="SUPFAM" id="SSF53335">
    <property type="entry name" value="S-adenosyl-L-methionine-dependent methyltransferases"/>
    <property type="match status" value="1"/>
</dbReference>
<dbReference type="eggNOG" id="COG0421">
    <property type="taxonomic scope" value="Bacteria"/>
</dbReference>